<proteinExistence type="predicted"/>
<name>A0A2P2IP87_RHIMU</name>
<organism evidence="2">
    <name type="scientific">Rhizophora mucronata</name>
    <name type="common">Asiatic mangrove</name>
    <dbReference type="NCBI Taxonomy" id="61149"/>
    <lineage>
        <taxon>Eukaryota</taxon>
        <taxon>Viridiplantae</taxon>
        <taxon>Streptophyta</taxon>
        <taxon>Embryophyta</taxon>
        <taxon>Tracheophyta</taxon>
        <taxon>Spermatophyta</taxon>
        <taxon>Magnoliopsida</taxon>
        <taxon>eudicotyledons</taxon>
        <taxon>Gunneridae</taxon>
        <taxon>Pentapetalae</taxon>
        <taxon>rosids</taxon>
        <taxon>fabids</taxon>
        <taxon>Malpighiales</taxon>
        <taxon>Rhizophoraceae</taxon>
        <taxon>Rhizophora</taxon>
    </lineage>
</organism>
<reference evidence="2" key="1">
    <citation type="submission" date="2018-02" db="EMBL/GenBank/DDBJ databases">
        <title>Rhizophora mucronata_Transcriptome.</title>
        <authorList>
            <person name="Meera S.P."/>
            <person name="Sreeshan A."/>
            <person name="Augustine A."/>
        </authorList>
    </citation>
    <scope>NUCLEOTIDE SEQUENCE</scope>
    <source>
        <tissue evidence="2">Leaf</tissue>
    </source>
</reference>
<dbReference type="AlphaFoldDB" id="A0A2P2IP87"/>
<dbReference type="EMBL" id="GGEC01002550">
    <property type="protein sequence ID" value="MBW83033.1"/>
    <property type="molecule type" value="Transcribed_RNA"/>
</dbReference>
<protein>
    <submittedName>
        <fullName evidence="2">Uncharacterized protein MANES_14G006400</fullName>
    </submittedName>
</protein>
<evidence type="ECO:0000256" key="1">
    <source>
        <dbReference type="SAM" id="MobiDB-lite"/>
    </source>
</evidence>
<feature type="region of interest" description="Disordered" evidence="1">
    <location>
        <begin position="1"/>
        <end position="40"/>
    </location>
</feature>
<evidence type="ECO:0000313" key="2">
    <source>
        <dbReference type="EMBL" id="MBW83033.1"/>
    </source>
</evidence>
<sequence>MIIKRNLKSQMPSLKRCRLGGDSSAAGDDDDNSSSDWKKRRANGYYPLNLLGEVAAGVIPVSPSKLHSRKGFAASWERERERKRGPFYRNRSLFSLLIVLSKWLCKFDLF</sequence>
<accession>A0A2P2IP87</accession>